<organism evidence="1 2">
    <name type="scientific">Pistacia atlantica</name>
    <dbReference type="NCBI Taxonomy" id="434234"/>
    <lineage>
        <taxon>Eukaryota</taxon>
        <taxon>Viridiplantae</taxon>
        <taxon>Streptophyta</taxon>
        <taxon>Embryophyta</taxon>
        <taxon>Tracheophyta</taxon>
        <taxon>Spermatophyta</taxon>
        <taxon>Magnoliopsida</taxon>
        <taxon>eudicotyledons</taxon>
        <taxon>Gunneridae</taxon>
        <taxon>Pentapetalae</taxon>
        <taxon>rosids</taxon>
        <taxon>malvids</taxon>
        <taxon>Sapindales</taxon>
        <taxon>Anacardiaceae</taxon>
        <taxon>Pistacia</taxon>
    </lineage>
</organism>
<proteinExistence type="predicted"/>
<protein>
    <submittedName>
        <fullName evidence="1">Uncharacterized protein</fullName>
    </submittedName>
</protein>
<accession>A0ACC1BTZ7</accession>
<evidence type="ECO:0000313" key="2">
    <source>
        <dbReference type="Proteomes" id="UP001164250"/>
    </source>
</evidence>
<evidence type="ECO:0000313" key="1">
    <source>
        <dbReference type="EMBL" id="KAJ0102448.1"/>
    </source>
</evidence>
<sequence>MEKKEKSNSLVLHYESIVIGYIFSSCEGGHRGSDYEAHQLPPCFNANPRLGHSQRVLGHPLEALISRFITKSGS</sequence>
<reference evidence="2" key="1">
    <citation type="journal article" date="2023" name="G3 (Bethesda)">
        <title>Genome assembly and association tests identify interacting loci associated with vigor, precocity, and sex in interspecific pistachio rootstocks.</title>
        <authorList>
            <person name="Palmer W."/>
            <person name="Jacygrad E."/>
            <person name="Sagayaradj S."/>
            <person name="Cavanaugh K."/>
            <person name="Han R."/>
            <person name="Bertier L."/>
            <person name="Beede B."/>
            <person name="Kafkas S."/>
            <person name="Golino D."/>
            <person name="Preece J."/>
            <person name="Michelmore R."/>
        </authorList>
    </citation>
    <scope>NUCLEOTIDE SEQUENCE [LARGE SCALE GENOMIC DNA]</scope>
</reference>
<comment type="caution">
    <text evidence="1">The sequence shown here is derived from an EMBL/GenBank/DDBJ whole genome shotgun (WGS) entry which is preliminary data.</text>
</comment>
<dbReference type="EMBL" id="CM047899">
    <property type="protein sequence ID" value="KAJ0102448.1"/>
    <property type="molecule type" value="Genomic_DNA"/>
</dbReference>
<name>A0ACC1BTZ7_9ROSI</name>
<gene>
    <name evidence="1" type="ORF">Patl1_05293</name>
</gene>
<keyword evidence="2" id="KW-1185">Reference proteome</keyword>
<dbReference type="Proteomes" id="UP001164250">
    <property type="component" value="Chromosome 3"/>
</dbReference>